<dbReference type="Proteomes" id="UP000007797">
    <property type="component" value="Unassembled WGS sequence"/>
</dbReference>
<organism evidence="1 2">
    <name type="scientific">Cavenderia fasciculata</name>
    <name type="common">Slime mold</name>
    <name type="synonym">Dictyostelium fasciculatum</name>
    <dbReference type="NCBI Taxonomy" id="261658"/>
    <lineage>
        <taxon>Eukaryota</taxon>
        <taxon>Amoebozoa</taxon>
        <taxon>Evosea</taxon>
        <taxon>Eumycetozoa</taxon>
        <taxon>Dictyostelia</taxon>
        <taxon>Acytosteliales</taxon>
        <taxon>Cavenderiaceae</taxon>
        <taxon>Cavenderia</taxon>
    </lineage>
</organism>
<dbReference type="AlphaFoldDB" id="F4Q7R5"/>
<dbReference type="RefSeq" id="XP_004352140.1">
    <property type="nucleotide sequence ID" value="XM_004352088.1"/>
</dbReference>
<proteinExistence type="predicted"/>
<name>F4Q7R5_CACFS</name>
<accession>F4Q7R5</accession>
<dbReference type="EMBL" id="GL883025">
    <property type="protein sequence ID" value="EGG15815.1"/>
    <property type="molecule type" value="Genomic_DNA"/>
</dbReference>
<gene>
    <name evidence="1" type="ORF">DFA_09484</name>
</gene>
<keyword evidence="2" id="KW-1185">Reference proteome</keyword>
<dbReference type="KEGG" id="dfa:DFA_09484"/>
<sequence length="579" mass="67727">MESREQKIFDLLVNQDDQLDSLLKLVSYQEMIDMILTIIVDGIPKDINFKEEKEKGDIQKCLIDKLIIVLNQCRSETITSQDLISKWFEDDGEPKELLELIYKVYEIQDTRMRGELYRLMNFINQNWPDKIDMKRIVDYAFRDVSGEIIEYLTRSIDYTKNIELIYHSLSSQLKSATDYEQETRVLAIAQMILESTINLPEDQLLQIDPFYLLSISELILNSQLLGEFPQSIEYYSMHITIFSENNQFTNNDCKKSISIILDLLKRKENENADTWSIYVVSLMLLNNICGKEKFGKIFYQLMLYTIKENGRPTRLINAFFHIFDRICPSYIGPYINYFLKLNKVKTIVSLLSSTETTVYYSNRLFPILDRGFISNKITDHVDDYVHGGRVEIFYNVLSIYIDNVGVRHQDTMDIFERFLTITLSFSHSNIVDRLIQLVGPQNMTNQQINLVFSNFLKSINNNSNDEYSINLVDISMACRSCNLILTILRENHHFKIDDDILQGSKSTILTIGNQLPKSFIPPYLLVLKLFNNNKDNKIKTNLLQKLDEKCLDLYQQWSTIIESSNWINFKNSSLNNDQQ</sequence>
<dbReference type="GeneID" id="14867982"/>
<reference evidence="2" key="1">
    <citation type="journal article" date="2011" name="Genome Res.">
        <title>Phylogeny-wide analysis of social amoeba genomes highlights ancient origins for complex intercellular communication.</title>
        <authorList>
            <person name="Heidel A.J."/>
            <person name="Lawal H.M."/>
            <person name="Felder M."/>
            <person name="Schilde C."/>
            <person name="Helps N.R."/>
            <person name="Tunggal B."/>
            <person name="Rivero F."/>
            <person name="John U."/>
            <person name="Schleicher M."/>
            <person name="Eichinger L."/>
            <person name="Platzer M."/>
            <person name="Noegel A.A."/>
            <person name="Schaap P."/>
            <person name="Gloeckner G."/>
        </authorList>
    </citation>
    <scope>NUCLEOTIDE SEQUENCE [LARGE SCALE GENOMIC DNA]</scope>
    <source>
        <strain evidence="2">SH3</strain>
    </source>
</reference>
<evidence type="ECO:0000313" key="1">
    <source>
        <dbReference type="EMBL" id="EGG15815.1"/>
    </source>
</evidence>
<evidence type="ECO:0000313" key="2">
    <source>
        <dbReference type="Proteomes" id="UP000007797"/>
    </source>
</evidence>
<protein>
    <submittedName>
        <fullName evidence="1">Uncharacterized protein</fullName>
    </submittedName>
</protein>